<evidence type="ECO:0008006" key="4">
    <source>
        <dbReference type="Google" id="ProtNLM"/>
    </source>
</evidence>
<feature type="compositionally biased region" description="Basic and acidic residues" evidence="1">
    <location>
        <begin position="253"/>
        <end position="275"/>
    </location>
</feature>
<dbReference type="PANTHER" id="PTHR13464">
    <property type="entry name" value="TRANSCRIPTIONAL REGULATOR PROTEIN HCNGP"/>
    <property type="match status" value="1"/>
</dbReference>
<feature type="compositionally biased region" description="Polar residues" evidence="1">
    <location>
        <begin position="17"/>
        <end position="33"/>
    </location>
</feature>
<dbReference type="InterPro" id="IPR012479">
    <property type="entry name" value="SAP30BP"/>
</dbReference>
<sequence length="275" mass="30068">MIGIVDYGSSDEEDASETNTTQASNTAAIAKTTISDKPEPVPAPSTEPIKDVEMRDAEPEPLENVQTGPSLGPAMPQSEPNSQDHEQLTPLSPYSATQTLVRSLTMPPVPNFSIPESPPSSPPQQANKKFAHFLELKKEGVHFNTKLEDSPALRNPALLQKLMGFAGVDDYDQYASALPDDLAVPTSYPPWAYGEQLNKTQQQLLKKKDDIKAKIPRERLDFVASAEAGATSKAPGQRTTGNRSTAEKVMSGVDRDAYKSKKSQRYDEGDSKRRR</sequence>
<name>A0A6A6U0V0_9PEZI</name>
<dbReference type="Pfam" id="PF07818">
    <property type="entry name" value="HCNGP"/>
    <property type="match status" value="1"/>
</dbReference>
<evidence type="ECO:0000256" key="1">
    <source>
        <dbReference type="SAM" id="MobiDB-lite"/>
    </source>
</evidence>
<protein>
    <recommendedName>
        <fullName evidence="4">HCNGP-domain-containing protein</fullName>
    </recommendedName>
</protein>
<reference evidence="2" key="1">
    <citation type="journal article" date="2020" name="Stud. Mycol.">
        <title>101 Dothideomycetes genomes: a test case for predicting lifestyles and emergence of pathogens.</title>
        <authorList>
            <person name="Haridas S."/>
            <person name="Albert R."/>
            <person name="Binder M."/>
            <person name="Bloem J."/>
            <person name="Labutti K."/>
            <person name="Salamov A."/>
            <person name="Andreopoulos B."/>
            <person name="Baker S."/>
            <person name="Barry K."/>
            <person name="Bills G."/>
            <person name="Bluhm B."/>
            <person name="Cannon C."/>
            <person name="Castanera R."/>
            <person name="Culley D."/>
            <person name="Daum C."/>
            <person name="Ezra D."/>
            <person name="Gonzalez J."/>
            <person name="Henrissat B."/>
            <person name="Kuo A."/>
            <person name="Liang C."/>
            <person name="Lipzen A."/>
            <person name="Lutzoni F."/>
            <person name="Magnuson J."/>
            <person name="Mondo S."/>
            <person name="Nolan M."/>
            <person name="Ohm R."/>
            <person name="Pangilinan J."/>
            <person name="Park H.-J."/>
            <person name="Ramirez L."/>
            <person name="Alfaro M."/>
            <person name="Sun H."/>
            <person name="Tritt A."/>
            <person name="Yoshinaga Y."/>
            <person name="Zwiers L.-H."/>
            <person name="Turgeon B."/>
            <person name="Goodwin S."/>
            <person name="Spatafora J."/>
            <person name="Crous P."/>
            <person name="Grigoriev I."/>
        </authorList>
    </citation>
    <scope>NUCLEOTIDE SEQUENCE</scope>
    <source>
        <strain evidence="2">CBS 115976</strain>
    </source>
</reference>
<dbReference type="GO" id="GO:0006355">
    <property type="term" value="P:regulation of DNA-templated transcription"/>
    <property type="evidence" value="ECO:0007669"/>
    <property type="project" value="InterPro"/>
</dbReference>
<dbReference type="OrthoDB" id="1714508at2759"/>
<feature type="region of interest" description="Disordered" evidence="1">
    <location>
        <begin position="224"/>
        <end position="275"/>
    </location>
</feature>
<dbReference type="Proteomes" id="UP000799302">
    <property type="component" value="Unassembled WGS sequence"/>
</dbReference>
<keyword evidence="3" id="KW-1185">Reference proteome</keyword>
<dbReference type="PANTHER" id="PTHR13464:SF0">
    <property type="entry name" value="SAP30-BINDING PROTEIN"/>
    <property type="match status" value="1"/>
</dbReference>
<accession>A0A6A6U0V0</accession>
<proteinExistence type="predicted"/>
<feature type="region of interest" description="Disordered" evidence="1">
    <location>
        <begin position="1"/>
        <end position="126"/>
    </location>
</feature>
<gene>
    <name evidence="2" type="ORF">BT63DRAFT_427717</name>
</gene>
<evidence type="ECO:0000313" key="2">
    <source>
        <dbReference type="EMBL" id="KAF2665925.1"/>
    </source>
</evidence>
<evidence type="ECO:0000313" key="3">
    <source>
        <dbReference type="Proteomes" id="UP000799302"/>
    </source>
</evidence>
<feature type="compositionally biased region" description="Polar residues" evidence="1">
    <location>
        <begin position="89"/>
        <end position="102"/>
    </location>
</feature>
<feature type="compositionally biased region" description="Basic and acidic residues" evidence="1">
    <location>
        <begin position="48"/>
        <end position="58"/>
    </location>
</feature>
<organism evidence="2 3">
    <name type="scientific">Microthyrium microscopicum</name>
    <dbReference type="NCBI Taxonomy" id="703497"/>
    <lineage>
        <taxon>Eukaryota</taxon>
        <taxon>Fungi</taxon>
        <taxon>Dikarya</taxon>
        <taxon>Ascomycota</taxon>
        <taxon>Pezizomycotina</taxon>
        <taxon>Dothideomycetes</taxon>
        <taxon>Dothideomycetes incertae sedis</taxon>
        <taxon>Microthyriales</taxon>
        <taxon>Microthyriaceae</taxon>
        <taxon>Microthyrium</taxon>
    </lineage>
</organism>
<dbReference type="AlphaFoldDB" id="A0A6A6U0V0"/>
<dbReference type="EMBL" id="MU004239">
    <property type="protein sequence ID" value="KAF2665925.1"/>
    <property type="molecule type" value="Genomic_DNA"/>
</dbReference>
<dbReference type="GO" id="GO:0005634">
    <property type="term" value="C:nucleus"/>
    <property type="evidence" value="ECO:0007669"/>
    <property type="project" value="TreeGrafter"/>
</dbReference>